<dbReference type="PANTHER" id="PTHR24093">
    <property type="entry name" value="CATION TRANSPORTING ATPASE"/>
    <property type="match status" value="1"/>
</dbReference>
<evidence type="ECO:0000313" key="4">
    <source>
        <dbReference type="Proteomes" id="UP001302126"/>
    </source>
</evidence>
<dbReference type="AlphaFoldDB" id="A0AAN7AJG5"/>
<dbReference type="SUPFAM" id="SSF81665">
    <property type="entry name" value="Calcium ATPase, transmembrane domain M"/>
    <property type="match status" value="1"/>
</dbReference>
<dbReference type="InterPro" id="IPR023214">
    <property type="entry name" value="HAD_sf"/>
</dbReference>
<gene>
    <name evidence="3" type="ORF">QBC35DRAFT_529561</name>
</gene>
<keyword evidence="2" id="KW-0460">Magnesium</keyword>
<dbReference type="PANTHER" id="PTHR24093:SF369">
    <property type="entry name" value="CALCIUM-TRANSPORTING ATPASE"/>
    <property type="match status" value="1"/>
</dbReference>
<evidence type="ECO:0000256" key="1">
    <source>
        <dbReference type="ARBA" id="ARBA00004127"/>
    </source>
</evidence>
<dbReference type="GO" id="GO:0005886">
    <property type="term" value="C:plasma membrane"/>
    <property type="evidence" value="ECO:0007669"/>
    <property type="project" value="TreeGrafter"/>
</dbReference>
<dbReference type="GO" id="GO:0000166">
    <property type="term" value="F:nucleotide binding"/>
    <property type="evidence" value="ECO:0007669"/>
    <property type="project" value="InterPro"/>
</dbReference>
<dbReference type="InterPro" id="IPR023298">
    <property type="entry name" value="ATPase_P-typ_TM_dom_sf"/>
</dbReference>
<evidence type="ECO:0000313" key="3">
    <source>
        <dbReference type="EMBL" id="KAK4190956.1"/>
    </source>
</evidence>
<evidence type="ECO:0000256" key="2">
    <source>
        <dbReference type="ARBA" id="ARBA00022842"/>
    </source>
</evidence>
<dbReference type="Gene3D" id="1.20.1110.10">
    <property type="entry name" value="Calcium-transporting ATPase, transmembrane domain"/>
    <property type="match status" value="1"/>
</dbReference>
<keyword evidence="4" id="KW-1185">Reference proteome</keyword>
<dbReference type="GO" id="GO:0012505">
    <property type="term" value="C:endomembrane system"/>
    <property type="evidence" value="ECO:0007669"/>
    <property type="project" value="UniProtKB-SubCell"/>
</dbReference>
<dbReference type="Gene3D" id="3.40.1110.10">
    <property type="entry name" value="Calcium-transporting ATPase, cytoplasmic domain N"/>
    <property type="match status" value="1"/>
</dbReference>
<dbReference type="Gene3D" id="3.40.50.1000">
    <property type="entry name" value="HAD superfamily/HAD-like"/>
    <property type="match status" value="1"/>
</dbReference>
<name>A0AAN7AJG5_9PEZI</name>
<dbReference type="EMBL" id="MU864362">
    <property type="protein sequence ID" value="KAK4190956.1"/>
    <property type="molecule type" value="Genomic_DNA"/>
</dbReference>
<dbReference type="GO" id="GO:0005388">
    <property type="term" value="F:P-type calcium transporter activity"/>
    <property type="evidence" value="ECO:0007669"/>
    <property type="project" value="TreeGrafter"/>
</dbReference>
<protein>
    <submittedName>
        <fullName evidence="3">Uncharacterized protein</fullName>
    </submittedName>
</protein>
<dbReference type="Proteomes" id="UP001302126">
    <property type="component" value="Unassembled WGS sequence"/>
</dbReference>
<accession>A0AAN7AJG5</accession>
<comment type="subcellular location">
    <subcellularLocation>
        <location evidence="1">Endomembrane system</location>
        <topology evidence="1">Multi-pass membrane protein</topology>
    </subcellularLocation>
</comment>
<sequence>MDGKVRGLNLFMLLCLNRSRFSPPPSPRLYNASVCTYNAERAPVLFCVIYGCCTPKLRYKTLVKFITAQDGQPAVESVLLTLAATALPEDLSLVGTLASSLATTRILKENNLLHHPNAFETLVNATTIHSDKTKTLTQNKRPTVASILHTIFRVLATAAANMSDNCWQQQYGGTQGHQQWEQQMAMSEDDETQVNYGAPNPYAQYHSGYQQPEAYQQSHYYQQASTYAEPSTSAPVQQVVTEEAKWIRGRGIVNHFAGGPWCPDSGAIMEIAFLTGHPDAIVTYPGALASKLYNANFIHEDTLRDLHLKYFNAGDFPRVVLTHKGPLRPIGRCKLMAKLPEAQSDEWTILDFYVLKGSPTAYDYMFIIGNSGCEQLLGAAFDFQGYNDSVPSRLREFGIGM</sequence>
<proteinExistence type="predicted"/>
<dbReference type="GO" id="GO:0006874">
    <property type="term" value="P:intracellular calcium ion homeostasis"/>
    <property type="evidence" value="ECO:0007669"/>
    <property type="project" value="TreeGrafter"/>
</dbReference>
<organism evidence="3 4">
    <name type="scientific">Podospora australis</name>
    <dbReference type="NCBI Taxonomy" id="1536484"/>
    <lineage>
        <taxon>Eukaryota</taxon>
        <taxon>Fungi</taxon>
        <taxon>Dikarya</taxon>
        <taxon>Ascomycota</taxon>
        <taxon>Pezizomycotina</taxon>
        <taxon>Sordariomycetes</taxon>
        <taxon>Sordariomycetidae</taxon>
        <taxon>Sordariales</taxon>
        <taxon>Podosporaceae</taxon>
        <taxon>Podospora</taxon>
    </lineage>
</organism>
<comment type="caution">
    <text evidence="3">The sequence shown here is derived from an EMBL/GenBank/DDBJ whole genome shotgun (WGS) entry which is preliminary data.</text>
</comment>
<reference evidence="3" key="1">
    <citation type="journal article" date="2023" name="Mol. Phylogenet. Evol.">
        <title>Genome-scale phylogeny and comparative genomics of the fungal order Sordariales.</title>
        <authorList>
            <person name="Hensen N."/>
            <person name="Bonometti L."/>
            <person name="Westerberg I."/>
            <person name="Brannstrom I.O."/>
            <person name="Guillou S."/>
            <person name="Cros-Aarteil S."/>
            <person name="Calhoun S."/>
            <person name="Haridas S."/>
            <person name="Kuo A."/>
            <person name="Mondo S."/>
            <person name="Pangilinan J."/>
            <person name="Riley R."/>
            <person name="LaButti K."/>
            <person name="Andreopoulos B."/>
            <person name="Lipzen A."/>
            <person name="Chen C."/>
            <person name="Yan M."/>
            <person name="Daum C."/>
            <person name="Ng V."/>
            <person name="Clum A."/>
            <person name="Steindorff A."/>
            <person name="Ohm R.A."/>
            <person name="Martin F."/>
            <person name="Silar P."/>
            <person name="Natvig D.O."/>
            <person name="Lalanne C."/>
            <person name="Gautier V."/>
            <person name="Ament-Velasquez S.L."/>
            <person name="Kruys A."/>
            <person name="Hutchinson M.I."/>
            <person name="Powell A.J."/>
            <person name="Barry K."/>
            <person name="Miller A.N."/>
            <person name="Grigoriev I.V."/>
            <person name="Debuchy R."/>
            <person name="Gladieux P."/>
            <person name="Hiltunen Thoren M."/>
            <person name="Johannesson H."/>
        </authorList>
    </citation>
    <scope>NUCLEOTIDE SEQUENCE</scope>
    <source>
        <strain evidence="3">PSN309</strain>
    </source>
</reference>
<reference evidence="3" key="2">
    <citation type="submission" date="2023-05" db="EMBL/GenBank/DDBJ databases">
        <authorList>
            <consortium name="Lawrence Berkeley National Laboratory"/>
            <person name="Steindorff A."/>
            <person name="Hensen N."/>
            <person name="Bonometti L."/>
            <person name="Westerberg I."/>
            <person name="Brannstrom I.O."/>
            <person name="Guillou S."/>
            <person name="Cros-Aarteil S."/>
            <person name="Calhoun S."/>
            <person name="Haridas S."/>
            <person name="Kuo A."/>
            <person name="Mondo S."/>
            <person name="Pangilinan J."/>
            <person name="Riley R."/>
            <person name="Labutti K."/>
            <person name="Andreopoulos B."/>
            <person name="Lipzen A."/>
            <person name="Chen C."/>
            <person name="Yanf M."/>
            <person name="Daum C."/>
            <person name="Ng V."/>
            <person name="Clum A."/>
            <person name="Ohm R."/>
            <person name="Martin F."/>
            <person name="Silar P."/>
            <person name="Natvig D."/>
            <person name="Lalanne C."/>
            <person name="Gautier V."/>
            <person name="Ament-Velasquez S.L."/>
            <person name="Kruys A."/>
            <person name="Hutchinson M.I."/>
            <person name="Powell A.J."/>
            <person name="Barry K."/>
            <person name="Miller A.N."/>
            <person name="Grigoriev I.V."/>
            <person name="Debuchy R."/>
            <person name="Gladieux P."/>
            <person name="Thoren M.H."/>
            <person name="Johannesson H."/>
        </authorList>
    </citation>
    <scope>NUCLEOTIDE SEQUENCE</scope>
    <source>
        <strain evidence="3">PSN309</strain>
    </source>
</reference>
<dbReference type="InterPro" id="IPR023299">
    <property type="entry name" value="ATPase_P-typ_cyto_dom_N"/>
</dbReference>